<keyword evidence="1" id="KW-1133">Transmembrane helix</keyword>
<reference evidence="3 4" key="1">
    <citation type="submission" date="2017-07" db="EMBL/GenBank/DDBJ databases">
        <title>Mechanisms for carbon and nitrogen cycling indicate functional differentiation within the Candidate Phyla Radiation.</title>
        <authorList>
            <person name="Danczak R.E."/>
            <person name="Johnston M.D."/>
            <person name="Kenah C."/>
            <person name="Slattery M."/>
            <person name="Wrighton K.C."/>
            <person name="Wilkins M.J."/>
        </authorList>
    </citation>
    <scope>NUCLEOTIDE SEQUENCE [LARGE SCALE GENOMIC DNA]</scope>
    <source>
        <strain evidence="3">Licking1014_7</strain>
    </source>
</reference>
<proteinExistence type="predicted"/>
<protein>
    <recommendedName>
        <fullName evidence="2">Predicted membrane protein YciQ-like C-terminal domain-containing protein</fullName>
    </recommendedName>
</protein>
<sequence length="498" mass="57059">MLLISFRRKHFVFWIVLIAVFFVGKVSLQKITADYFTNDSTGWQSTGQDYYNLIKFDTQAKVLWGDKDISRALIPGVGKALSDEFFYVLIENPGVEYRQMKIEVVLPETMEANLVEVKPIFSYTSEPVAQVKAAGNKIVITGSNLDSQTLFSLKLLLPKGYIHFPWQKIVWQVVKNQKANVWLGFSLILPFMVMISYVAVALKWRSSHKRAQNKNIIDVLPGDISPSVLDILYHGKITSRSISATILDLANQGVLEIVFKNGGFEFGRFGAESKKITGKLKLNLAQKAILSKIFTEEKLIARDDEVRFRLAHRLFSKKIALFYYLIYNEAKERGFFVQDPVLIHWHYKSWGMVIFFLSIIGLILGLYIMPGANVLLWLGAMFSGVLFIKLSSKISFLSGRGENELKKWLAFRNYLCNANQLSDYKDKHLLIKYLPYSVAMDCESEWVARFQNQQIVVPDWYVNVDSNQTVADDFSNNLLVMLDWLSRSLFEIKDPAVE</sequence>
<feature type="domain" description="Predicted membrane protein YciQ-like C-terminal" evidence="2">
    <location>
        <begin position="220"/>
        <end position="450"/>
    </location>
</feature>
<organism evidence="3 4">
    <name type="scientific">Candidatus Berkelbacteria bacterium Licking1014_7</name>
    <dbReference type="NCBI Taxonomy" id="2017147"/>
    <lineage>
        <taxon>Bacteria</taxon>
        <taxon>Candidatus Berkelbacteria</taxon>
    </lineage>
</organism>
<name>A0A554LI72_9BACT</name>
<dbReference type="AlphaFoldDB" id="A0A554LI72"/>
<evidence type="ECO:0000259" key="2">
    <source>
        <dbReference type="Pfam" id="PF20990"/>
    </source>
</evidence>
<evidence type="ECO:0000313" key="4">
    <source>
        <dbReference type="Proteomes" id="UP000315689"/>
    </source>
</evidence>
<gene>
    <name evidence="3" type="ORF">CEN89_618</name>
</gene>
<keyword evidence="1" id="KW-0472">Membrane</keyword>
<feature type="transmembrane region" description="Helical" evidence="1">
    <location>
        <begin position="350"/>
        <end position="368"/>
    </location>
</feature>
<dbReference type="Pfam" id="PF20990">
    <property type="entry name" value="DUF2207_C"/>
    <property type="match status" value="1"/>
</dbReference>
<feature type="transmembrane region" description="Helical" evidence="1">
    <location>
        <begin position="181"/>
        <end position="202"/>
    </location>
</feature>
<dbReference type="InterPro" id="IPR048389">
    <property type="entry name" value="YciQ-like_C"/>
</dbReference>
<evidence type="ECO:0000256" key="1">
    <source>
        <dbReference type="SAM" id="Phobius"/>
    </source>
</evidence>
<comment type="caution">
    <text evidence="3">The sequence shown here is derived from an EMBL/GenBank/DDBJ whole genome shotgun (WGS) entry which is preliminary data.</text>
</comment>
<accession>A0A554LI72</accession>
<feature type="transmembrane region" description="Helical" evidence="1">
    <location>
        <begin position="374"/>
        <end position="390"/>
    </location>
</feature>
<evidence type="ECO:0000313" key="3">
    <source>
        <dbReference type="EMBL" id="TSC92550.1"/>
    </source>
</evidence>
<dbReference type="EMBL" id="VMGK01000021">
    <property type="protein sequence ID" value="TSC92550.1"/>
    <property type="molecule type" value="Genomic_DNA"/>
</dbReference>
<dbReference type="Proteomes" id="UP000315689">
    <property type="component" value="Unassembled WGS sequence"/>
</dbReference>
<keyword evidence="1" id="KW-0812">Transmembrane</keyword>